<feature type="domain" description="SHSP" evidence="5">
    <location>
        <begin position="60"/>
        <end position="164"/>
    </location>
</feature>
<reference evidence="6" key="2">
    <citation type="submission" date="2018-10" db="UniProtKB">
        <authorList>
            <consortium name="EnsemblPlants"/>
        </authorList>
    </citation>
    <scope>IDENTIFICATION</scope>
</reference>
<proteinExistence type="inferred from homology"/>
<dbReference type="CDD" id="cd06464">
    <property type="entry name" value="ACD_sHsps-like"/>
    <property type="match status" value="1"/>
</dbReference>
<accession>A0A3B5ZS70</accession>
<dbReference type="Gramene" id="TraesCS1D02G138300.1">
    <property type="protein sequence ID" value="TraesCS1D02G138300.1"/>
    <property type="gene ID" value="TraesCS1D02G138300"/>
</dbReference>
<organism evidence="6">
    <name type="scientific">Triticum aestivum</name>
    <name type="common">Wheat</name>
    <dbReference type="NCBI Taxonomy" id="4565"/>
    <lineage>
        <taxon>Eukaryota</taxon>
        <taxon>Viridiplantae</taxon>
        <taxon>Streptophyta</taxon>
        <taxon>Embryophyta</taxon>
        <taxon>Tracheophyta</taxon>
        <taxon>Spermatophyta</taxon>
        <taxon>Magnoliopsida</taxon>
        <taxon>Liliopsida</taxon>
        <taxon>Poales</taxon>
        <taxon>Poaceae</taxon>
        <taxon>BOP clade</taxon>
        <taxon>Pooideae</taxon>
        <taxon>Triticodae</taxon>
        <taxon>Triticeae</taxon>
        <taxon>Triticinae</taxon>
        <taxon>Triticum</taxon>
    </lineage>
</organism>
<keyword evidence="4" id="KW-0812">Transmembrane</keyword>
<dbReference type="PROSITE" id="PS01031">
    <property type="entry name" value="SHSP"/>
    <property type="match status" value="1"/>
</dbReference>
<dbReference type="Gramene" id="TraesCAD_scaffold_129939_01G000100.1">
    <property type="protein sequence ID" value="TraesCAD_scaffold_129939_01G000100.1"/>
    <property type="gene ID" value="TraesCAD_scaffold_129939_01G000100"/>
</dbReference>
<dbReference type="Gramene" id="TraesROB_scaffold_183196_01G000100.1">
    <property type="protein sequence ID" value="TraesROB_scaffold_183196_01G000100.1"/>
    <property type="gene ID" value="TraesROB_scaffold_183196_01G000100"/>
</dbReference>
<dbReference type="Gramene" id="TraesCLE_scaffold_130023_01G000100.1">
    <property type="protein sequence ID" value="TraesCLE_scaffold_130023_01G000100.1"/>
    <property type="gene ID" value="TraesCLE_scaffold_130023_01G000100"/>
</dbReference>
<sequence length="226" mass="25007">MVYLSSHVLLKSNSKILTSIYTYMNVSKVQSNHHSARIQATIGGSAKAKQEMEAAGYRSRIVAEVDPRSEWVHGDEFDTLIVNVSGFTRDQLKVQVEPSGSLKISGERALNGGRQWCHFLKRFDLPGACDAAAIKVQLDKGVLYVQVPRSTDDSQEDALREEEDAGAFWSGGHTAAWRADEHPAWRLAKSLGEHRYVVLNVVLAVVLLWLVAFSNSKQSGGQIKNE</sequence>
<comment type="similarity">
    <text evidence="2 3">Belongs to the small heat shock protein (HSP20) family.</text>
</comment>
<dbReference type="Gramene" id="TraesCS1D03G0349200.1">
    <property type="protein sequence ID" value="TraesCS1D03G0349200.1.CDS"/>
    <property type="gene ID" value="TraesCS1D03G0349200"/>
</dbReference>
<dbReference type="Gramene" id="TraesWEE_scaffold_133869_01G000100.1">
    <property type="protein sequence ID" value="TraesWEE_scaffold_133869_01G000100.1"/>
    <property type="gene ID" value="TraesWEE_scaffold_133869_01G000100"/>
</dbReference>
<evidence type="ECO:0000313" key="7">
    <source>
        <dbReference type="Proteomes" id="UP000019116"/>
    </source>
</evidence>
<evidence type="ECO:0000256" key="1">
    <source>
        <dbReference type="ARBA" id="ARBA00023016"/>
    </source>
</evidence>
<dbReference type="EnsemblPlants" id="TraesCS1D02G138300.1">
    <property type="protein sequence ID" value="TraesCS1D02G138300.1"/>
    <property type="gene ID" value="TraesCS1D02G138300"/>
</dbReference>
<dbReference type="InterPro" id="IPR002068">
    <property type="entry name" value="A-crystallin/Hsp20_dom"/>
</dbReference>
<dbReference type="OrthoDB" id="1431247at2759"/>
<keyword evidence="1" id="KW-0346">Stress response</keyword>
<dbReference type="InterPro" id="IPR031107">
    <property type="entry name" value="Small_HSP"/>
</dbReference>
<dbReference type="PANTHER" id="PTHR11527">
    <property type="entry name" value="HEAT-SHOCK PROTEIN 20 FAMILY MEMBER"/>
    <property type="match status" value="1"/>
</dbReference>
<protein>
    <recommendedName>
        <fullName evidence="5">SHSP domain-containing protein</fullName>
    </recommendedName>
</protein>
<evidence type="ECO:0000256" key="2">
    <source>
        <dbReference type="PROSITE-ProRule" id="PRU00285"/>
    </source>
</evidence>
<evidence type="ECO:0000256" key="3">
    <source>
        <dbReference type="RuleBase" id="RU003616"/>
    </source>
</evidence>
<evidence type="ECO:0000256" key="4">
    <source>
        <dbReference type="SAM" id="Phobius"/>
    </source>
</evidence>
<dbReference type="AlphaFoldDB" id="A0A3B5ZS70"/>
<feature type="transmembrane region" description="Helical" evidence="4">
    <location>
        <begin position="196"/>
        <end position="214"/>
    </location>
</feature>
<dbReference type="GO" id="GO:0034605">
    <property type="term" value="P:cellular response to heat"/>
    <property type="evidence" value="ECO:0000318"/>
    <property type="project" value="GO_Central"/>
</dbReference>
<dbReference type="OMA" id="WIRFLND"/>
<dbReference type="InterPro" id="IPR008978">
    <property type="entry name" value="HSP20-like_chaperone"/>
</dbReference>
<evidence type="ECO:0000313" key="6">
    <source>
        <dbReference type="EnsemblPlants" id="TraesCS1D02G138300.1"/>
    </source>
</evidence>
<dbReference type="Gramene" id="TraesPARA_EIv1.0_0261740.2">
    <property type="protein sequence ID" value="TraesPARA_EIv1.0_0261740.2.CDS"/>
    <property type="gene ID" value="TraesPARA_EIv1.0_0261740"/>
</dbReference>
<dbReference type="STRING" id="4565.A0A3B5ZS70"/>
<dbReference type="Gramene" id="TraesSTA1D03G00463740.1">
    <property type="protein sequence ID" value="TraesSTA1D03G00463740.1"/>
    <property type="gene ID" value="TraesSTA1D03G00463740"/>
</dbReference>
<name>A0A3B5ZS70_WHEAT</name>
<dbReference type="SMR" id="A0A3B5ZS70"/>
<keyword evidence="4" id="KW-1133">Transmembrane helix</keyword>
<keyword evidence="7" id="KW-1185">Reference proteome</keyword>
<dbReference type="SUPFAM" id="SSF49764">
    <property type="entry name" value="HSP20-like chaperones"/>
    <property type="match status" value="1"/>
</dbReference>
<reference evidence="6" key="1">
    <citation type="submission" date="2018-08" db="EMBL/GenBank/DDBJ databases">
        <authorList>
            <person name="Rossello M."/>
        </authorList>
    </citation>
    <scope>NUCLEOTIDE SEQUENCE [LARGE SCALE GENOMIC DNA]</scope>
    <source>
        <strain evidence="6">cv. Chinese Spring</strain>
    </source>
</reference>
<dbReference type="Proteomes" id="UP000019116">
    <property type="component" value="Chromosome 1D"/>
</dbReference>
<dbReference type="Gramene" id="TraesLDM1D03G00467640.1">
    <property type="protein sequence ID" value="TraesLDM1D03G00467640.1"/>
    <property type="gene ID" value="TraesLDM1D03G00467640"/>
</dbReference>
<dbReference type="Pfam" id="PF00011">
    <property type="entry name" value="HSP20"/>
    <property type="match status" value="1"/>
</dbReference>
<keyword evidence="4" id="KW-0472">Membrane</keyword>
<evidence type="ECO:0000259" key="5">
    <source>
        <dbReference type="PROSITE" id="PS01031"/>
    </source>
</evidence>
<dbReference type="Gene3D" id="2.60.40.790">
    <property type="match status" value="1"/>
</dbReference>